<keyword evidence="3" id="KW-1185">Reference proteome</keyword>
<gene>
    <name evidence="2" type="ORF">COLO4_35428</name>
</gene>
<dbReference type="STRING" id="93759.A0A1R3GH56"/>
<dbReference type="GO" id="GO:0010073">
    <property type="term" value="P:meristem maintenance"/>
    <property type="evidence" value="ECO:0007669"/>
    <property type="project" value="InterPro"/>
</dbReference>
<evidence type="ECO:0000259" key="1">
    <source>
        <dbReference type="Pfam" id="PF10536"/>
    </source>
</evidence>
<evidence type="ECO:0000313" key="3">
    <source>
        <dbReference type="Proteomes" id="UP000187203"/>
    </source>
</evidence>
<dbReference type="AlphaFoldDB" id="A0A1R3GH56"/>
<proteinExistence type="predicted"/>
<protein>
    <recommendedName>
        <fullName evidence="1">Aminotransferase-like plant mobile domain-containing protein</fullName>
    </recommendedName>
</protein>
<dbReference type="InterPro" id="IPR044824">
    <property type="entry name" value="MAIN-like"/>
</dbReference>
<dbReference type="InterPro" id="IPR019557">
    <property type="entry name" value="AminoTfrase-like_pln_mobile"/>
</dbReference>
<organism evidence="2 3">
    <name type="scientific">Corchorus olitorius</name>
    <dbReference type="NCBI Taxonomy" id="93759"/>
    <lineage>
        <taxon>Eukaryota</taxon>
        <taxon>Viridiplantae</taxon>
        <taxon>Streptophyta</taxon>
        <taxon>Embryophyta</taxon>
        <taxon>Tracheophyta</taxon>
        <taxon>Spermatophyta</taxon>
        <taxon>Magnoliopsida</taxon>
        <taxon>eudicotyledons</taxon>
        <taxon>Gunneridae</taxon>
        <taxon>Pentapetalae</taxon>
        <taxon>rosids</taxon>
        <taxon>malvids</taxon>
        <taxon>Malvales</taxon>
        <taxon>Malvaceae</taxon>
        <taxon>Grewioideae</taxon>
        <taxon>Apeibeae</taxon>
        <taxon>Corchorus</taxon>
    </lineage>
</organism>
<evidence type="ECO:0000313" key="2">
    <source>
        <dbReference type="EMBL" id="OMO57350.1"/>
    </source>
</evidence>
<comment type="caution">
    <text evidence="2">The sequence shown here is derived from an EMBL/GenBank/DDBJ whole genome shotgun (WGS) entry which is preliminary data.</text>
</comment>
<feature type="domain" description="Aminotransferase-like plant mobile" evidence="1">
    <location>
        <begin position="112"/>
        <end position="278"/>
    </location>
</feature>
<name>A0A1R3GH56_9ROSI</name>
<dbReference type="OrthoDB" id="1421598at2759"/>
<dbReference type="EMBL" id="AWUE01022580">
    <property type="protein sequence ID" value="OMO57350.1"/>
    <property type="molecule type" value="Genomic_DNA"/>
</dbReference>
<dbReference type="Proteomes" id="UP000187203">
    <property type="component" value="Unassembled WGS sequence"/>
</dbReference>
<accession>A0A1R3GH56</accession>
<dbReference type="Pfam" id="PF10536">
    <property type="entry name" value="PMD"/>
    <property type="match status" value="1"/>
</dbReference>
<sequence length="330" mass="37432">MESYLVLNFDVEFFAVSNFVIRRKDWALVAAKTENEVYRSLDPKADAATATLSLPQSFIRARYGSGELLPTPLQFEHPARTQSPWTTWTEEVLRDTAFSNLLRKARVIPSIILSRHAYYTKDNMAVEHLVRRWNRDTHTFIFAFGEVGVTLEDVINLTLLPIHGDNDLDTLRVLSLEEKNWHDILISIIAPTDTQMGPFLKEWCRHFVNGNGRNSPVRREAFVLAWLTIIFGAYTEMAPIAVKIAAGVSFPLAPLYLGNLYHCFDLLVDDEIAIYSCLDVYFPQMFLLEHYPRYAGDRAVSGAVLNKNAYGDDWSAYAGFSTCTYPAVCG</sequence>
<reference evidence="3" key="1">
    <citation type="submission" date="2013-09" db="EMBL/GenBank/DDBJ databases">
        <title>Corchorus olitorius genome sequencing.</title>
        <authorList>
            <person name="Alam M."/>
            <person name="Haque M.S."/>
            <person name="Islam M.S."/>
            <person name="Emdad E.M."/>
            <person name="Islam M.M."/>
            <person name="Ahmed B."/>
            <person name="Halim A."/>
            <person name="Hossen Q.M.M."/>
            <person name="Hossain M.Z."/>
            <person name="Ahmed R."/>
            <person name="Khan M.M."/>
            <person name="Islam R."/>
            <person name="Rashid M.M."/>
            <person name="Khan S.A."/>
            <person name="Rahman M.S."/>
            <person name="Alam M."/>
            <person name="Yahiya A.S."/>
            <person name="Khan M.S."/>
            <person name="Azam M.S."/>
            <person name="Haque T."/>
            <person name="Lashkar M.Z.H."/>
            <person name="Akhand A.I."/>
            <person name="Morshed G."/>
            <person name="Roy S."/>
            <person name="Uddin K.S."/>
            <person name="Rabeya T."/>
            <person name="Hossain A.S."/>
            <person name="Chowdhury A."/>
            <person name="Snigdha A.R."/>
            <person name="Mortoza M.S."/>
            <person name="Matin S.A."/>
            <person name="Hoque S.M.E."/>
            <person name="Islam M.K."/>
            <person name="Roy D.K."/>
            <person name="Haider R."/>
            <person name="Moosa M.M."/>
            <person name="Elias S.M."/>
            <person name="Hasan A.M."/>
            <person name="Jahan S."/>
            <person name="Shafiuddin M."/>
            <person name="Mahmood N."/>
            <person name="Shommy N.S."/>
        </authorList>
    </citation>
    <scope>NUCLEOTIDE SEQUENCE [LARGE SCALE GENOMIC DNA]</scope>
    <source>
        <strain evidence="3">cv. O-4</strain>
    </source>
</reference>
<dbReference type="PANTHER" id="PTHR46033:SF80">
    <property type="entry name" value="PROTEIN MAIN-LIKE 2-LIKE"/>
    <property type="match status" value="1"/>
</dbReference>
<dbReference type="PANTHER" id="PTHR46033">
    <property type="entry name" value="PROTEIN MAIN-LIKE 2"/>
    <property type="match status" value="1"/>
</dbReference>